<evidence type="ECO:0000313" key="3">
    <source>
        <dbReference type="Proteomes" id="UP000736583"/>
    </source>
</evidence>
<dbReference type="PANTHER" id="PTHR42924">
    <property type="entry name" value="EXONUCLEASE"/>
    <property type="match status" value="1"/>
</dbReference>
<evidence type="ECO:0000313" key="2">
    <source>
        <dbReference type="EMBL" id="MBU5590666.1"/>
    </source>
</evidence>
<reference evidence="2 3" key="1">
    <citation type="submission" date="2021-06" db="EMBL/GenBank/DDBJ databases">
        <authorList>
            <person name="Sun Q."/>
            <person name="Li D."/>
        </authorList>
    </citation>
    <scope>NUCLEOTIDE SEQUENCE [LARGE SCALE GENOMIC DNA]</scope>
    <source>
        <strain evidence="2 3">MSJ-4</strain>
    </source>
</reference>
<feature type="domain" description="Polymerase/histidinol phosphatase N-terminal" evidence="1">
    <location>
        <begin position="4"/>
        <end position="68"/>
    </location>
</feature>
<protein>
    <submittedName>
        <fullName evidence="2">PHP domain-containing protein</fullName>
    </submittedName>
</protein>
<keyword evidence="3" id="KW-1185">Reference proteome</keyword>
<dbReference type="InterPro" id="IPR052018">
    <property type="entry name" value="PHP_domain"/>
</dbReference>
<dbReference type="CDD" id="cd07438">
    <property type="entry name" value="PHP_HisPPase_AMP"/>
    <property type="match status" value="1"/>
</dbReference>
<dbReference type="InterPro" id="IPR004013">
    <property type="entry name" value="PHP_dom"/>
</dbReference>
<name>A0ABS6EX51_9CLOT</name>
<dbReference type="SMART" id="SM00481">
    <property type="entry name" value="POLIIIAc"/>
    <property type="match status" value="1"/>
</dbReference>
<organism evidence="2 3">
    <name type="scientific">Clostridium simiarum</name>
    <dbReference type="NCBI Taxonomy" id="2841506"/>
    <lineage>
        <taxon>Bacteria</taxon>
        <taxon>Bacillati</taxon>
        <taxon>Bacillota</taxon>
        <taxon>Clostridia</taxon>
        <taxon>Eubacteriales</taxon>
        <taxon>Clostridiaceae</taxon>
        <taxon>Clostridium</taxon>
    </lineage>
</organism>
<dbReference type="EMBL" id="JAHLQL010000001">
    <property type="protein sequence ID" value="MBU5590666.1"/>
    <property type="molecule type" value="Genomic_DNA"/>
</dbReference>
<comment type="caution">
    <text evidence="2">The sequence shown here is derived from an EMBL/GenBank/DDBJ whole genome shotgun (WGS) entry which is preliminary data.</text>
</comment>
<dbReference type="PANTHER" id="PTHR42924:SF3">
    <property type="entry name" value="POLYMERASE_HISTIDINOL PHOSPHATASE N-TERMINAL DOMAIN-CONTAINING PROTEIN"/>
    <property type="match status" value="1"/>
</dbReference>
<evidence type="ECO:0000259" key="1">
    <source>
        <dbReference type="SMART" id="SM00481"/>
    </source>
</evidence>
<dbReference type="Pfam" id="PF02811">
    <property type="entry name" value="PHP"/>
    <property type="match status" value="1"/>
</dbReference>
<dbReference type="InterPro" id="IPR003141">
    <property type="entry name" value="Pol/His_phosphatase_N"/>
</dbReference>
<dbReference type="Proteomes" id="UP000736583">
    <property type="component" value="Unassembled WGS sequence"/>
</dbReference>
<sequence>MQYADLHLHSYYSDGLFSPEEIVKKATDKNIRYISITDHDTINYNINDLKINSKSTLLIPGIELSSEYLDEEVHILGYFIDTKNKKLQEYLNLIQNARVYRVEEMLRKLRTHNIYIDFHELDISNSNSIGRAHIAKAMISKGYVKNFKEAFYNYLSKNRCAYVPRYKIPYKDALGLIKDIGGISSLAHPGEIYKGINLEAMVKDFKAYGLTSIEVFHPSHNIKETNDYYNLSSKYKFLITGGSDCHGNAINGELLMGTYGLSEKLMNKIIKYMFNNGGDINELFL</sequence>
<proteinExistence type="predicted"/>
<accession>A0ABS6EX51</accession>
<dbReference type="RefSeq" id="WP_216455791.1">
    <property type="nucleotide sequence ID" value="NZ_JAHLQL010000001.1"/>
</dbReference>
<gene>
    <name evidence="2" type="ORF">KQI89_02735</name>
</gene>